<dbReference type="EMBL" id="KK100611">
    <property type="protein sequence ID" value="KIZ04754.1"/>
    <property type="molecule type" value="Genomic_DNA"/>
</dbReference>
<accession>A0A0D2LDH4</accession>
<keyword evidence="2" id="KW-1185">Reference proteome</keyword>
<dbReference type="Proteomes" id="UP000054498">
    <property type="component" value="Unassembled WGS sequence"/>
</dbReference>
<sequence length="104" mass="11729">MQRQMVFANRGTAAARPNFAGARVCSRPAVAAAPRRAPRAAAITPVAMGRVQYQDLGRPQPSATWDDIAKEESRKYRRTVFNFDNWEGHRSVTRYNRHLIGMLS</sequence>
<evidence type="ECO:0000313" key="2">
    <source>
        <dbReference type="Proteomes" id="UP000054498"/>
    </source>
</evidence>
<dbReference type="KEGG" id="mng:MNEG_3197"/>
<proteinExistence type="predicted"/>
<name>A0A0D2LDH4_9CHLO</name>
<reference evidence="1 2" key="1">
    <citation type="journal article" date="2013" name="BMC Genomics">
        <title>Reconstruction of the lipid metabolism for the microalga Monoraphidium neglectum from its genome sequence reveals characteristics suitable for biofuel production.</title>
        <authorList>
            <person name="Bogen C."/>
            <person name="Al-Dilaimi A."/>
            <person name="Albersmeier A."/>
            <person name="Wichmann J."/>
            <person name="Grundmann M."/>
            <person name="Rupp O."/>
            <person name="Lauersen K.J."/>
            <person name="Blifernez-Klassen O."/>
            <person name="Kalinowski J."/>
            <person name="Goesmann A."/>
            <person name="Mussgnug J.H."/>
            <person name="Kruse O."/>
        </authorList>
    </citation>
    <scope>NUCLEOTIDE SEQUENCE [LARGE SCALE GENOMIC DNA]</scope>
    <source>
        <strain evidence="1 2">SAG 48.87</strain>
    </source>
</reference>
<dbReference type="AlphaFoldDB" id="A0A0D2LDH4"/>
<organism evidence="1 2">
    <name type="scientific">Monoraphidium neglectum</name>
    <dbReference type="NCBI Taxonomy" id="145388"/>
    <lineage>
        <taxon>Eukaryota</taxon>
        <taxon>Viridiplantae</taxon>
        <taxon>Chlorophyta</taxon>
        <taxon>core chlorophytes</taxon>
        <taxon>Chlorophyceae</taxon>
        <taxon>CS clade</taxon>
        <taxon>Sphaeropleales</taxon>
        <taxon>Selenastraceae</taxon>
        <taxon>Monoraphidium</taxon>
    </lineage>
</organism>
<gene>
    <name evidence="1" type="ORF">MNEG_3197</name>
</gene>
<dbReference type="RefSeq" id="XP_013903773.1">
    <property type="nucleotide sequence ID" value="XM_014048319.1"/>
</dbReference>
<dbReference type="GeneID" id="25736075"/>
<protein>
    <submittedName>
        <fullName evidence="1">Uncharacterized protein</fullName>
    </submittedName>
</protein>
<evidence type="ECO:0000313" key="1">
    <source>
        <dbReference type="EMBL" id="KIZ04754.1"/>
    </source>
</evidence>